<protein>
    <submittedName>
        <fullName evidence="1">Uncharacterized protein</fullName>
    </submittedName>
</protein>
<sequence>MSKHLFLIKLKDGTSNVIVLNQGDTELYFKTLFNCVTDSKIESYKLFSGSDVTNEDAEHVLKCCKRFLGID</sequence>
<proteinExistence type="predicted"/>
<reference evidence="1" key="1">
    <citation type="submission" date="2024-07" db="EMBL/GenBank/DDBJ databases">
        <authorList>
            <person name="Biller S.J."/>
        </authorList>
    </citation>
    <scope>NUCLEOTIDE SEQUENCE</scope>
    <source>
        <strain evidence="1">WC2429</strain>
    </source>
</reference>
<name>A0AB39WLV9_9FLAO</name>
<dbReference type="EMBL" id="CP165627">
    <property type="protein sequence ID" value="XDV01534.1"/>
    <property type="molecule type" value="Genomic_DNA"/>
</dbReference>
<accession>A0AB39WLV9</accession>
<dbReference type="AlphaFoldDB" id="A0AB39WLV9"/>
<gene>
    <name evidence="1" type="ORF">AB3G32_14540</name>
</gene>
<organism evidence="1">
    <name type="scientific">Flavobacterium sp. WC2429</name>
    <dbReference type="NCBI Taxonomy" id="3234140"/>
    <lineage>
        <taxon>Bacteria</taxon>
        <taxon>Pseudomonadati</taxon>
        <taxon>Bacteroidota</taxon>
        <taxon>Flavobacteriia</taxon>
        <taxon>Flavobacteriales</taxon>
        <taxon>Flavobacteriaceae</taxon>
        <taxon>Flavobacterium</taxon>
    </lineage>
</organism>
<dbReference type="RefSeq" id="WP_369765200.1">
    <property type="nucleotide sequence ID" value="NZ_CP165627.1"/>
</dbReference>
<evidence type="ECO:0000313" key="1">
    <source>
        <dbReference type="EMBL" id="XDV01534.1"/>
    </source>
</evidence>